<dbReference type="SUPFAM" id="SSF55931">
    <property type="entry name" value="Glutamine synthetase/guanido kinase"/>
    <property type="match status" value="1"/>
</dbReference>
<dbReference type="Gene3D" id="3.10.20.70">
    <property type="entry name" value="Glutamine synthetase, N-terminal domain"/>
    <property type="match status" value="1"/>
</dbReference>
<dbReference type="InterPro" id="IPR014746">
    <property type="entry name" value="Gln_synth/guanido_kin_cat_dom"/>
</dbReference>
<dbReference type="PANTHER" id="PTHR43785:SF12">
    <property type="entry name" value="TYPE-1 GLUTAMINE SYNTHETASE 2"/>
    <property type="match status" value="1"/>
</dbReference>
<dbReference type="InterPro" id="IPR008146">
    <property type="entry name" value="Gln_synth_cat_dom"/>
</dbReference>
<evidence type="ECO:0000256" key="2">
    <source>
        <dbReference type="ARBA" id="ARBA00022598"/>
    </source>
</evidence>
<evidence type="ECO:0000256" key="3">
    <source>
        <dbReference type="PROSITE-ProRule" id="PRU01331"/>
    </source>
</evidence>
<evidence type="ECO:0000256" key="4">
    <source>
        <dbReference type="RuleBase" id="RU000384"/>
    </source>
</evidence>
<gene>
    <name evidence="6" type="primary">glnA_2</name>
    <name evidence="6" type="ORF">MAUB_49350</name>
</gene>
<keyword evidence="2" id="KW-0436">Ligase</keyword>
<dbReference type="PANTHER" id="PTHR43785">
    <property type="entry name" value="GAMMA-GLUTAMYLPUTRESCINE SYNTHETASE"/>
    <property type="match status" value="1"/>
</dbReference>
<dbReference type="SMART" id="SM01230">
    <property type="entry name" value="Gln-synt_C"/>
    <property type="match status" value="1"/>
</dbReference>
<reference evidence="6 7" key="1">
    <citation type="journal article" date="2019" name="Emerg. Microbes Infect.">
        <title>Comprehensive subspecies identification of 175 nontuberculous mycobacteria species based on 7547 genomic profiles.</title>
        <authorList>
            <person name="Matsumoto Y."/>
            <person name="Kinjo T."/>
            <person name="Motooka D."/>
            <person name="Nabeya D."/>
            <person name="Jung N."/>
            <person name="Uechi K."/>
            <person name="Horii T."/>
            <person name="Iida T."/>
            <person name="Fujita J."/>
            <person name="Nakamura S."/>
        </authorList>
    </citation>
    <scope>NUCLEOTIDE SEQUENCE [LARGE SCALE GENOMIC DNA]</scope>
    <source>
        <strain evidence="6 7">JCM 15296</strain>
    </source>
</reference>
<protein>
    <submittedName>
        <fullName evidence="6">Glutamine synthetase</fullName>
    </submittedName>
</protein>
<dbReference type="EMBL" id="AP022577">
    <property type="protein sequence ID" value="BBX87062.1"/>
    <property type="molecule type" value="Genomic_DNA"/>
</dbReference>
<comment type="similarity">
    <text evidence="1 3 4">Belongs to the glutamine synthetase family.</text>
</comment>
<accession>A0ABN5YYR4</accession>
<evidence type="ECO:0000259" key="5">
    <source>
        <dbReference type="PROSITE" id="PS51987"/>
    </source>
</evidence>
<dbReference type="PROSITE" id="PS51987">
    <property type="entry name" value="GS_CATALYTIC"/>
    <property type="match status" value="1"/>
</dbReference>
<feature type="domain" description="GS catalytic" evidence="5">
    <location>
        <begin position="115"/>
        <end position="451"/>
    </location>
</feature>
<dbReference type="RefSeq" id="WP_138229496.1">
    <property type="nucleotide sequence ID" value="NZ_AP022577.1"/>
</dbReference>
<keyword evidence="7" id="KW-1185">Reference proteome</keyword>
<dbReference type="Proteomes" id="UP000465609">
    <property type="component" value="Chromosome"/>
</dbReference>
<dbReference type="Pfam" id="PF00120">
    <property type="entry name" value="Gln-synt_C"/>
    <property type="match status" value="1"/>
</dbReference>
<organism evidence="6 7">
    <name type="scientific">Mycolicibacterium aubagnense</name>
    <dbReference type="NCBI Taxonomy" id="319707"/>
    <lineage>
        <taxon>Bacteria</taxon>
        <taxon>Bacillati</taxon>
        <taxon>Actinomycetota</taxon>
        <taxon>Actinomycetes</taxon>
        <taxon>Mycobacteriales</taxon>
        <taxon>Mycobacteriaceae</taxon>
        <taxon>Mycolicibacterium</taxon>
    </lineage>
</organism>
<dbReference type="Gene3D" id="3.30.590.10">
    <property type="entry name" value="Glutamine synthetase/guanido kinase, catalytic domain"/>
    <property type="match status" value="1"/>
</dbReference>
<proteinExistence type="inferred from homology"/>
<name>A0ABN5YYR4_9MYCO</name>
<evidence type="ECO:0000256" key="1">
    <source>
        <dbReference type="ARBA" id="ARBA00009897"/>
    </source>
</evidence>
<evidence type="ECO:0000313" key="7">
    <source>
        <dbReference type="Proteomes" id="UP000465609"/>
    </source>
</evidence>
<dbReference type="InterPro" id="IPR036651">
    <property type="entry name" value="Gln_synt_N_sf"/>
</dbReference>
<evidence type="ECO:0000313" key="6">
    <source>
        <dbReference type="EMBL" id="BBX87062.1"/>
    </source>
</evidence>
<sequence length="451" mass="46734">MNDRSAESAAAVAALAAAGVRTLIGTVVNAAGLTQVKVVPRSRVAVFADHGLGTSPTWHVFAIDQTGIVFGDQTGVVGDRRVRVDLAGLRVLGDGLAWAPGAFFTQDGKQDPHCGRGVLQRVTQRLAAAGLTASVGHEVEFVVVGPDGAQLPSALWAQYGLAGVLEFEAFVRDVMDATGAAGVSIEQFHPEYGANQFEFSLAPRDPVAAADQLVLARIIIGRVARRHGLRISLSPVPFAGSVGSGAHQHFSLNRDGVPVFSGGSGMRGMTAAGECAVAGLLAGLPGAQGVLCGSIVSGLRIQPGSWSGANVCWGTENREAAVRFVSAASGNPYGANVEVKIVDPSANPYLASATILGLALDGITRELPLPPEVTVDPGSLTEAQREHARVVTLPAKQAEVLDALRGSTVVRDILGDAAVDAVLAVRGYEQQNYGGLSDTELTEKFRLSWSV</sequence>